<evidence type="ECO:0000313" key="3">
    <source>
        <dbReference type="RefSeq" id="XP_020007297.1"/>
    </source>
</evidence>
<name>A0A8B7TKR9_CASCN</name>
<reference evidence="3" key="1">
    <citation type="submission" date="2025-08" db="UniProtKB">
        <authorList>
            <consortium name="RefSeq"/>
        </authorList>
    </citation>
    <scope>IDENTIFICATION</scope>
    <source>
        <tissue evidence="3">Leukocyte</tissue>
    </source>
</reference>
<dbReference type="Proteomes" id="UP001732720">
    <property type="component" value="Chromosome 7"/>
</dbReference>
<organism evidence="3">
    <name type="scientific">Castor canadensis</name>
    <name type="common">American beaver</name>
    <dbReference type="NCBI Taxonomy" id="51338"/>
    <lineage>
        <taxon>Eukaryota</taxon>
        <taxon>Metazoa</taxon>
        <taxon>Chordata</taxon>
        <taxon>Craniata</taxon>
        <taxon>Vertebrata</taxon>
        <taxon>Euteleostomi</taxon>
        <taxon>Mammalia</taxon>
        <taxon>Eutheria</taxon>
        <taxon>Euarchontoglires</taxon>
        <taxon>Glires</taxon>
        <taxon>Rodentia</taxon>
        <taxon>Castorimorpha</taxon>
        <taxon>Castoridae</taxon>
        <taxon>Castor</taxon>
    </lineage>
</organism>
<accession>A0A8B7TKR9</accession>
<dbReference type="AlphaFoldDB" id="A0A8B7TKR9"/>
<feature type="compositionally biased region" description="Basic and acidic residues" evidence="1">
    <location>
        <begin position="35"/>
        <end position="52"/>
    </location>
</feature>
<dbReference type="RefSeq" id="XP_020007297.1">
    <property type="nucleotide sequence ID" value="XM_020151708.1"/>
</dbReference>
<evidence type="ECO:0000256" key="1">
    <source>
        <dbReference type="SAM" id="MobiDB-lite"/>
    </source>
</evidence>
<protein>
    <submittedName>
        <fullName evidence="3">Uncharacterized protein LOC109674839 isoform X2</fullName>
    </submittedName>
    <submittedName>
        <fullName evidence="3">Uncharacterized protein isoform X2</fullName>
    </submittedName>
</protein>
<feature type="compositionally biased region" description="Low complexity" evidence="1">
    <location>
        <begin position="123"/>
        <end position="146"/>
    </location>
</feature>
<sequence>MAPASLDMNSAGLRARGGGGAGPSPLTFSVESLLEAERGLGSKTQEPGEERPQGAAEPGAWLPPVARACPPRKCPASRSRALRGRALCASVSFQVPPALHPAPSENTRTTASRGRPSPRRSCWRWSASSTRSSTCPLPSAPSSPAA</sequence>
<dbReference type="GeneID" id="109674839"/>
<feature type="region of interest" description="Disordered" evidence="1">
    <location>
        <begin position="1"/>
        <end position="76"/>
    </location>
</feature>
<dbReference type="OrthoDB" id="6159439at2759"/>
<keyword evidence="2" id="KW-1185">Reference proteome</keyword>
<proteinExistence type="predicted"/>
<dbReference type="RefSeq" id="XP_020007297.1">
    <property type="nucleotide sequence ID" value="XM_020151708.2"/>
</dbReference>
<feature type="region of interest" description="Disordered" evidence="1">
    <location>
        <begin position="95"/>
        <end position="146"/>
    </location>
</feature>
<evidence type="ECO:0000313" key="2">
    <source>
        <dbReference type="Proteomes" id="UP001732720"/>
    </source>
</evidence>
<gene>
    <name evidence="3" type="primary">LOC109674839</name>
</gene>